<evidence type="ECO:0000313" key="3">
    <source>
        <dbReference type="EMBL" id="RNL85247.1"/>
    </source>
</evidence>
<feature type="transmembrane region" description="Helical" evidence="2">
    <location>
        <begin position="35"/>
        <end position="55"/>
    </location>
</feature>
<evidence type="ECO:0000256" key="1">
    <source>
        <dbReference type="SAM" id="MobiDB-lite"/>
    </source>
</evidence>
<evidence type="ECO:0000256" key="2">
    <source>
        <dbReference type="SAM" id="Phobius"/>
    </source>
</evidence>
<reference evidence="3 4" key="1">
    <citation type="submission" date="2018-11" db="EMBL/GenBank/DDBJ databases">
        <title>The genome draft of YIM 96095.</title>
        <authorList>
            <person name="Tang S.-K."/>
            <person name="Chunyu W.-X."/>
            <person name="Feng Y.-Z."/>
        </authorList>
    </citation>
    <scope>NUCLEOTIDE SEQUENCE [LARGE SCALE GENOMIC DNA]</scope>
    <source>
        <strain evidence="3 4">YIM 96095</strain>
    </source>
</reference>
<comment type="caution">
    <text evidence="3">The sequence shown here is derived from an EMBL/GenBank/DDBJ whole genome shotgun (WGS) entry which is preliminary data.</text>
</comment>
<dbReference type="RefSeq" id="WP_123200902.1">
    <property type="nucleotide sequence ID" value="NZ_RJMB01000007.1"/>
</dbReference>
<feature type="region of interest" description="Disordered" evidence="1">
    <location>
        <begin position="122"/>
        <end position="176"/>
    </location>
</feature>
<accession>A0A3N0EBL3</accession>
<evidence type="ECO:0000313" key="4">
    <source>
        <dbReference type="Proteomes" id="UP000269198"/>
    </source>
</evidence>
<feature type="transmembrane region" description="Helical" evidence="2">
    <location>
        <begin position="6"/>
        <end position="23"/>
    </location>
</feature>
<sequence>MIHLVLGGILDTVCAAAGVLALVRARHCAHGRFAVRAAGVSLVLYALIAVPWRFWLEFGYLRGDPGVADSSLMRLYETVLMPARTIAGSLLLTVAVALLLTALVIRGRREFAQPGAAWFGTGQYHHDPRVQQPRHQTWPPGQGPTAHQPNPGSGPPGGGSPPPPPGQSPPQPPPRR</sequence>
<gene>
    <name evidence="3" type="ORF">EFW17_09160</name>
</gene>
<feature type="transmembrane region" description="Helical" evidence="2">
    <location>
        <begin position="86"/>
        <end position="105"/>
    </location>
</feature>
<keyword evidence="2" id="KW-0472">Membrane</keyword>
<protein>
    <submittedName>
        <fullName evidence="3">Uncharacterized protein</fullName>
    </submittedName>
</protein>
<proteinExistence type="predicted"/>
<feature type="compositionally biased region" description="Pro residues" evidence="1">
    <location>
        <begin position="152"/>
        <end position="176"/>
    </location>
</feature>
<keyword evidence="2" id="KW-0812">Transmembrane</keyword>
<keyword evidence="4" id="KW-1185">Reference proteome</keyword>
<dbReference type="Proteomes" id="UP000269198">
    <property type="component" value="Unassembled WGS sequence"/>
</dbReference>
<dbReference type="EMBL" id="RJMB01000007">
    <property type="protein sequence ID" value="RNL85247.1"/>
    <property type="molecule type" value="Genomic_DNA"/>
</dbReference>
<keyword evidence="2" id="KW-1133">Transmembrane helix</keyword>
<dbReference type="AlphaFoldDB" id="A0A3N0EBL3"/>
<organism evidence="3 4">
    <name type="scientific">Halostreptopolyspora alba</name>
    <dbReference type="NCBI Taxonomy" id="2487137"/>
    <lineage>
        <taxon>Bacteria</taxon>
        <taxon>Bacillati</taxon>
        <taxon>Actinomycetota</taxon>
        <taxon>Actinomycetes</taxon>
        <taxon>Streptosporangiales</taxon>
        <taxon>Nocardiopsidaceae</taxon>
        <taxon>Halostreptopolyspora</taxon>
    </lineage>
</organism>
<name>A0A3N0EBL3_9ACTN</name>